<evidence type="ECO:0000313" key="5">
    <source>
        <dbReference type="Proteomes" id="UP000187203"/>
    </source>
</evidence>
<dbReference type="Pfam" id="PF14111">
    <property type="entry name" value="DUF4283"/>
    <property type="match status" value="1"/>
</dbReference>
<sequence>MEAITLDLESDLESGPGDGVWVAIGKVLAEKPLNKGAVKTILRNLWPEKDVPAIGDVENNTFSVTFVSQEKLFKALLENPWAVMGYCFNLKFWPPELAVGEIDMNLISYWTQIHNLPRDLLTENNARRIGSILGDVIEIEEIKGRFGLNRSFLRIRVGLKLENPLIPGFWIPRGGDRKIWATVKYEKLADFCFNCGRLGHSNKFCKSEEKSPMSYGPHMRVAPAKQLWSPGKQRSQSWGGTVEEEWRESMKPGVARALPFSQARGKNVLGQQELVTQQSREQAKEDSSGVIVGGSKTNFQPSRHYPSSSTGFSNTLDVPITSNSVNSHLMGNRFGPRIGSPNNFSERSELRGFSNNNRGQAIEPENEEVGVPELPGPRIYIQDGIEVYSPGSGELVPVIHSPEIVERELASANDLKEISTPSKFSPSKVIKTVMNLSNVFRSMNLKRGLKDVDISGNAPKRGRLEANKGVVITEIVDNPEPEWPTQPLCLDFGGLLPVKGRRKVMGRKERKYKKSVKKERSVPALTDVPITEIGIKLSKDCPMITHLLFVDDSLFFLEAKQDSCSKMAEIGIPGQNTMPDEEGPQMVSDLINKEDRSWKEDKIQNCLDSKCHVAIQCVQLSSSEGSGKLIWPDEKSGNYSVKTGYHVLKNSFPLRTTMSASSSHTIDRSFWKFIWSISAPPRIKHFLWRAGTNSLATKLALFRKRIGTDPLCPICHASEESIEHTLFLCSWVDRIWFGSLGLTIDKGQVTSFDD</sequence>
<comment type="caution">
    <text evidence="4">The sequence shown here is derived from an EMBL/GenBank/DDBJ whole genome shotgun (WGS) entry which is preliminary data.</text>
</comment>
<keyword evidence="1" id="KW-0862">Zinc</keyword>
<evidence type="ECO:0000256" key="2">
    <source>
        <dbReference type="SAM" id="MobiDB-lite"/>
    </source>
</evidence>
<dbReference type="GO" id="GO:0008270">
    <property type="term" value="F:zinc ion binding"/>
    <property type="evidence" value="ECO:0007669"/>
    <property type="project" value="UniProtKB-KW"/>
</dbReference>
<dbReference type="InterPro" id="IPR025836">
    <property type="entry name" value="Zn_knuckle_CX2CX4HX4C"/>
</dbReference>
<dbReference type="Pfam" id="PF13966">
    <property type="entry name" value="zf-RVT"/>
    <property type="match status" value="1"/>
</dbReference>
<feature type="region of interest" description="Disordered" evidence="2">
    <location>
        <begin position="276"/>
        <end position="313"/>
    </location>
</feature>
<dbReference type="InterPro" id="IPR026960">
    <property type="entry name" value="RVT-Znf"/>
</dbReference>
<dbReference type="OrthoDB" id="1748760at2759"/>
<evidence type="ECO:0000259" key="3">
    <source>
        <dbReference type="PROSITE" id="PS50158"/>
    </source>
</evidence>
<dbReference type="Proteomes" id="UP000187203">
    <property type="component" value="Unassembled WGS sequence"/>
</dbReference>
<feature type="region of interest" description="Disordered" evidence="2">
    <location>
        <begin position="336"/>
        <end position="374"/>
    </location>
</feature>
<gene>
    <name evidence="4" type="ORF">COLO4_36252</name>
</gene>
<dbReference type="InterPro" id="IPR040256">
    <property type="entry name" value="At4g02000-like"/>
</dbReference>
<evidence type="ECO:0000256" key="1">
    <source>
        <dbReference type="PROSITE-ProRule" id="PRU00047"/>
    </source>
</evidence>
<evidence type="ECO:0000313" key="4">
    <source>
        <dbReference type="EMBL" id="OMO55003.1"/>
    </source>
</evidence>
<dbReference type="AlphaFoldDB" id="A0A1R3GAA5"/>
<feature type="domain" description="CCHC-type" evidence="3">
    <location>
        <begin position="192"/>
        <end position="207"/>
    </location>
</feature>
<dbReference type="STRING" id="93759.A0A1R3GAA5"/>
<proteinExistence type="predicted"/>
<dbReference type="PANTHER" id="PTHR31286:SF178">
    <property type="entry name" value="DUF4283 DOMAIN-CONTAINING PROTEIN"/>
    <property type="match status" value="1"/>
</dbReference>
<feature type="compositionally biased region" description="Polar residues" evidence="2">
    <location>
        <begin position="295"/>
        <end position="313"/>
    </location>
</feature>
<dbReference type="EMBL" id="AWUE01023070">
    <property type="protein sequence ID" value="OMO55003.1"/>
    <property type="molecule type" value="Genomic_DNA"/>
</dbReference>
<dbReference type="PROSITE" id="PS50158">
    <property type="entry name" value="ZF_CCHC"/>
    <property type="match status" value="1"/>
</dbReference>
<dbReference type="InterPro" id="IPR001878">
    <property type="entry name" value="Znf_CCHC"/>
</dbReference>
<keyword evidence="5" id="KW-1185">Reference proteome</keyword>
<reference evidence="5" key="1">
    <citation type="submission" date="2013-09" db="EMBL/GenBank/DDBJ databases">
        <title>Corchorus olitorius genome sequencing.</title>
        <authorList>
            <person name="Alam M."/>
            <person name="Haque M.S."/>
            <person name="Islam M.S."/>
            <person name="Emdad E.M."/>
            <person name="Islam M.M."/>
            <person name="Ahmed B."/>
            <person name="Halim A."/>
            <person name="Hossen Q.M.M."/>
            <person name="Hossain M.Z."/>
            <person name="Ahmed R."/>
            <person name="Khan M.M."/>
            <person name="Islam R."/>
            <person name="Rashid M.M."/>
            <person name="Khan S.A."/>
            <person name="Rahman M.S."/>
            <person name="Alam M."/>
            <person name="Yahiya A.S."/>
            <person name="Khan M.S."/>
            <person name="Azam M.S."/>
            <person name="Haque T."/>
            <person name="Lashkar M.Z.H."/>
            <person name="Akhand A.I."/>
            <person name="Morshed G."/>
            <person name="Roy S."/>
            <person name="Uddin K.S."/>
            <person name="Rabeya T."/>
            <person name="Hossain A.S."/>
            <person name="Chowdhury A."/>
            <person name="Snigdha A.R."/>
            <person name="Mortoza M.S."/>
            <person name="Matin S.A."/>
            <person name="Hoque S.M.E."/>
            <person name="Islam M.K."/>
            <person name="Roy D.K."/>
            <person name="Haider R."/>
            <person name="Moosa M.M."/>
            <person name="Elias S.M."/>
            <person name="Hasan A.M."/>
            <person name="Jahan S."/>
            <person name="Shafiuddin M."/>
            <person name="Mahmood N."/>
            <person name="Shommy N.S."/>
        </authorList>
    </citation>
    <scope>NUCLEOTIDE SEQUENCE [LARGE SCALE GENOMIC DNA]</scope>
    <source>
        <strain evidence="5">cv. O-4</strain>
    </source>
</reference>
<dbReference type="Pfam" id="PF14392">
    <property type="entry name" value="zf-CCHC_4"/>
    <property type="match status" value="1"/>
</dbReference>
<dbReference type="GO" id="GO:0003676">
    <property type="term" value="F:nucleic acid binding"/>
    <property type="evidence" value="ECO:0007669"/>
    <property type="project" value="InterPro"/>
</dbReference>
<name>A0A1R3GAA5_9ROSI</name>
<protein>
    <recommendedName>
        <fullName evidence="3">CCHC-type domain-containing protein</fullName>
    </recommendedName>
</protein>
<dbReference type="PANTHER" id="PTHR31286">
    <property type="entry name" value="GLYCINE-RICH CELL WALL STRUCTURAL PROTEIN 1.8-LIKE"/>
    <property type="match status" value="1"/>
</dbReference>
<dbReference type="InterPro" id="IPR025558">
    <property type="entry name" value="DUF4283"/>
</dbReference>
<keyword evidence="1" id="KW-0479">Metal-binding</keyword>
<accession>A0A1R3GAA5</accession>
<keyword evidence="1" id="KW-0863">Zinc-finger</keyword>
<organism evidence="4 5">
    <name type="scientific">Corchorus olitorius</name>
    <dbReference type="NCBI Taxonomy" id="93759"/>
    <lineage>
        <taxon>Eukaryota</taxon>
        <taxon>Viridiplantae</taxon>
        <taxon>Streptophyta</taxon>
        <taxon>Embryophyta</taxon>
        <taxon>Tracheophyta</taxon>
        <taxon>Spermatophyta</taxon>
        <taxon>Magnoliopsida</taxon>
        <taxon>eudicotyledons</taxon>
        <taxon>Gunneridae</taxon>
        <taxon>Pentapetalae</taxon>
        <taxon>rosids</taxon>
        <taxon>malvids</taxon>
        <taxon>Malvales</taxon>
        <taxon>Malvaceae</taxon>
        <taxon>Grewioideae</taxon>
        <taxon>Apeibeae</taxon>
        <taxon>Corchorus</taxon>
    </lineage>
</organism>